<dbReference type="Pfam" id="PF00684">
    <property type="entry name" value="DnaJ_CXXCXGXG"/>
    <property type="match status" value="1"/>
</dbReference>
<dbReference type="InterPro" id="IPR044713">
    <property type="entry name" value="DNJA1/2-like"/>
</dbReference>
<dbReference type="InterPro" id="IPR036410">
    <property type="entry name" value="HSP_DnaJ_Cys-rich_dom_sf"/>
</dbReference>
<evidence type="ECO:0000256" key="2">
    <source>
        <dbReference type="ARBA" id="ARBA00022737"/>
    </source>
</evidence>
<organism evidence="9 10">
    <name type="scientific">Caenorhabditis bovis</name>
    <dbReference type="NCBI Taxonomy" id="2654633"/>
    <lineage>
        <taxon>Eukaryota</taxon>
        <taxon>Metazoa</taxon>
        <taxon>Ecdysozoa</taxon>
        <taxon>Nematoda</taxon>
        <taxon>Chromadorea</taxon>
        <taxon>Rhabditida</taxon>
        <taxon>Rhabditina</taxon>
        <taxon>Rhabditomorpha</taxon>
        <taxon>Rhabditoidea</taxon>
        <taxon>Rhabditidae</taxon>
        <taxon>Peloderinae</taxon>
        <taxon>Caenorhabditis</taxon>
    </lineage>
</organism>
<dbReference type="CDD" id="cd06257">
    <property type="entry name" value="DnaJ"/>
    <property type="match status" value="1"/>
</dbReference>
<keyword evidence="10" id="KW-1185">Reference proteome</keyword>
<sequence>MFGGGGGGPVDTTLYETLNVSPSATQAEIKKSYFKLAKEYHPDKNPDHGDKFKEISFAYEILSKPETRQLYDARGLEGIKEGGSGGGFPGGNLFSHFFGRGGMDDDDDEIGGHPFNIFGGMGGGRQHRRKHKDTVHVLQMTLEDLYNGKTTKLKLTRKSLCKTCEGSGGQKGQKYKCETCKGRGVRMIIQQIGPGMIQQMQTACEPCRGTGGKVPDNQKCKTCKGERFEENQIIIEVYVTPGTENNAKITFTGEGDHSDPDVEPGDVVIVIQQKDHPLFERDGDDLHMKKKITLNEALCGFEFIVKHLDGHPLIIRGQPGEIIEPDAVKGVLARGMPNKRRRDEKGDLFVHFEIEFPEDHFLANESGYALLRSLLPIPRPCPVPPTAIEVSLMEYDEKKYSRGRGGDAYNEDSDEDGGGPRIHHGPGVSCQQQ</sequence>
<dbReference type="InterPro" id="IPR001623">
    <property type="entry name" value="DnaJ_domain"/>
</dbReference>
<feature type="region of interest" description="Disordered" evidence="6">
    <location>
        <begin position="401"/>
        <end position="433"/>
    </location>
</feature>
<evidence type="ECO:0000313" key="9">
    <source>
        <dbReference type="EMBL" id="CAB3398074.1"/>
    </source>
</evidence>
<evidence type="ECO:0000313" key="10">
    <source>
        <dbReference type="Proteomes" id="UP000494206"/>
    </source>
</evidence>
<proteinExistence type="predicted"/>
<dbReference type="AlphaFoldDB" id="A0A8S1EC46"/>
<evidence type="ECO:0000256" key="1">
    <source>
        <dbReference type="ARBA" id="ARBA00022723"/>
    </source>
</evidence>
<dbReference type="Proteomes" id="UP000494206">
    <property type="component" value="Unassembled WGS sequence"/>
</dbReference>
<dbReference type="GO" id="GO:0051082">
    <property type="term" value="F:unfolded protein binding"/>
    <property type="evidence" value="ECO:0007669"/>
    <property type="project" value="InterPro"/>
</dbReference>
<dbReference type="OrthoDB" id="550424at2759"/>
<dbReference type="EMBL" id="CADEPM010000001">
    <property type="protein sequence ID" value="CAB3398074.1"/>
    <property type="molecule type" value="Genomic_DNA"/>
</dbReference>
<evidence type="ECO:0000256" key="4">
    <source>
        <dbReference type="ARBA" id="ARBA00022833"/>
    </source>
</evidence>
<dbReference type="InterPro" id="IPR002939">
    <property type="entry name" value="DnaJ_C"/>
</dbReference>
<dbReference type="SUPFAM" id="SSF49493">
    <property type="entry name" value="HSP40/DnaJ peptide-binding domain"/>
    <property type="match status" value="2"/>
</dbReference>
<dbReference type="Pfam" id="PF00226">
    <property type="entry name" value="DnaJ"/>
    <property type="match status" value="1"/>
</dbReference>
<keyword evidence="1 5" id="KW-0479">Metal-binding</keyword>
<dbReference type="CDD" id="cd10747">
    <property type="entry name" value="DnaJ_C"/>
    <property type="match status" value="1"/>
</dbReference>
<dbReference type="Gene3D" id="1.10.287.110">
    <property type="entry name" value="DnaJ domain"/>
    <property type="match status" value="1"/>
</dbReference>
<dbReference type="PRINTS" id="PR00625">
    <property type="entry name" value="JDOMAIN"/>
</dbReference>
<dbReference type="FunFam" id="2.10.230.10:FF:000001">
    <property type="entry name" value="DnaJ subfamily A member 2"/>
    <property type="match status" value="1"/>
</dbReference>
<dbReference type="PANTHER" id="PTHR43888">
    <property type="entry name" value="DNAJ-LIKE-2, ISOFORM A-RELATED"/>
    <property type="match status" value="1"/>
</dbReference>
<dbReference type="InterPro" id="IPR001305">
    <property type="entry name" value="HSP_DnaJ_Cys-rich_dom"/>
</dbReference>
<dbReference type="SUPFAM" id="SSF57938">
    <property type="entry name" value="DnaJ/Hsp40 cysteine-rich domain"/>
    <property type="match status" value="1"/>
</dbReference>
<feature type="zinc finger region" description="CR-type" evidence="5">
    <location>
        <begin position="148"/>
        <end position="232"/>
    </location>
</feature>
<dbReference type="Gene3D" id="2.10.230.10">
    <property type="entry name" value="Heat shock protein DnaJ, cysteine-rich domain"/>
    <property type="match status" value="1"/>
</dbReference>
<dbReference type="SUPFAM" id="SSF46565">
    <property type="entry name" value="Chaperone J-domain"/>
    <property type="match status" value="1"/>
</dbReference>
<name>A0A8S1EC46_9PELO</name>
<dbReference type="GO" id="GO:0006457">
    <property type="term" value="P:protein folding"/>
    <property type="evidence" value="ECO:0007669"/>
    <property type="project" value="InterPro"/>
</dbReference>
<dbReference type="GO" id="GO:0008270">
    <property type="term" value="F:zinc ion binding"/>
    <property type="evidence" value="ECO:0007669"/>
    <property type="project" value="UniProtKB-KW"/>
</dbReference>
<keyword evidence="3 5" id="KW-0863">Zinc-finger</keyword>
<accession>A0A8S1EC46</accession>
<evidence type="ECO:0000256" key="3">
    <source>
        <dbReference type="ARBA" id="ARBA00022771"/>
    </source>
</evidence>
<evidence type="ECO:0000259" key="7">
    <source>
        <dbReference type="PROSITE" id="PS50076"/>
    </source>
</evidence>
<dbReference type="Pfam" id="PF01556">
    <property type="entry name" value="DnaJ_C"/>
    <property type="match status" value="1"/>
</dbReference>
<evidence type="ECO:0000256" key="5">
    <source>
        <dbReference type="PROSITE-ProRule" id="PRU00546"/>
    </source>
</evidence>
<dbReference type="InterPro" id="IPR008971">
    <property type="entry name" value="HSP40/DnaJ_pept-bd"/>
</dbReference>
<feature type="domain" description="CR-type" evidence="8">
    <location>
        <begin position="148"/>
        <end position="232"/>
    </location>
</feature>
<dbReference type="SMART" id="SM00271">
    <property type="entry name" value="DnaJ"/>
    <property type="match status" value="1"/>
</dbReference>
<comment type="caution">
    <text evidence="9">The sequence shown here is derived from an EMBL/GenBank/DDBJ whole genome shotgun (WGS) entry which is preliminary data.</text>
</comment>
<gene>
    <name evidence="9" type="ORF">CBOVIS_LOCUS1399</name>
</gene>
<dbReference type="PROSITE" id="PS51188">
    <property type="entry name" value="ZF_CR"/>
    <property type="match status" value="1"/>
</dbReference>
<reference evidence="9 10" key="1">
    <citation type="submission" date="2020-04" db="EMBL/GenBank/DDBJ databases">
        <authorList>
            <person name="Laetsch R D."/>
            <person name="Stevens L."/>
            <person name="Kumar S."/>
            <person name="Blaxter L. M."/>
        </authorList>
    </citation>
    <scope>NUCLEOTIDE SEQUENCE [LARGE SCALE GENOMIC DNA]</scope>
</reference>
<dbReference type="Gene3D" id="2.60.260.20">
    <property type="entry name" value="Urease metallochaperone UreE, N-terminal domain"/>
    <property type="match status" value="2"/>
</dbReference>
<dbReference type="InterPro" id="IPR036869">
    <property type="entry name" value="J_dom_sf"/>
</dbReference>
<keyword evidence="2" id="KW-0677">Repeat</keyword>
<keyword evidence="4 5" id="KW-0862">Zinc</keyword>
<dbReference type="GO" id="GO:0030544">
    <property type="term" value="F:Hsp70 protein binding"/>
    <property type="evidence" value="ECO:0007669"/>
    <property type="project" value="InterPro"/>
</dbReference>
<dbReference type="FunFam" id="2.60.260.20:FF:000003">
    <property type="entry name" value="DnaJ subfamily A member 2"/>
    <property type="match status" value="1"/>
</dbReference>
<protein>
    <submittedName>
        <fullName evidence="9">Uncharacterized protein</fullName>
    </submittedName>
</protein>
<dbReference type="CDD" id="cd10719">
    <property type="entry name" value="DnaJ_zf"/>
    <property type="match status" value="1"/>
</dbReference>
<evidence type="ECO:0000259" key="8">
    <source>
        <dbReference type="PROSITE" id="PS51188"/>
    </source>
</evidence>
<dbReference type="FunFam" id="1.10.287.110:FF:000041">
    <property type="entry name" value="Chaperone protein DNAj, putative"/>
    <property type="match status" value="1"/>
</dbReference>
<feature type="domain" description="J" evidence="7">
    <location>
        <begin position="13"/>
        <end position="75"/>
    </location>
</feature>
<evidence type="ECO:0000256" key="6">
    <source>
        <dbReference type="SAM" id="MobiDB-lite"/>
    </source>
</evidence>
<dbReference type="PROSITE" id="PS50076">
    <property type="entry name" value="DNAJ_2"/>
    <property type="match status" value="1"/>
</dbReference>